<gene>
    <name evidence="2" type="ORF">H920_16133</name>
</gene>
<feature type="compositionally biased region" description="Basic and acidic residues" evidence="1">
    <location>
        <begin position="75"/>
        <end position="85"/>
    </location>
</feature>
<feature type="region of interest" description="Disordered" evidence="1">
    <location>
        <begin position="64"/>
        <end position="112"/>
    </location>
</feature>
<protein>
    <submittedName>
        <fullName evidence="2">Uncharacterized protein</fullName>
    </submittedName>
</protein>
<accession>A0A091CV73</accession>
<name>A0A091CV73_FUKDA</name>
<proteinExistence type="predicted"/>
<dbReference type="EMBL" id="KN124048">
    <property type="protein sequence ID" value="KFO22437.1"/>
    <property type="molecule type" value="Genomic_DNA"/>
</dbReference>
<sequence>MPRLQAVQRGGRLTGGLRLREHAAPLREQGPEDTGWVLGMVGVGLYQIRRLAAVVQVRAARWTQRSAPSRNCTAPRERKRAERAGFRGHQLRPPPGRHGQEPAPAALGGAGW</sequence>
<keyword evidence="3" id="KW-1185">Reference proteome</keyword>
<evidence type="ECO:0000256" key="1">
    <source>
        <dbReference type="SAM" id="MobiDB-lite"/>
    </source>
</evidence>
<evidence type="ECO:0000313" key="2">
    <source>
        <dbReference type="EMBL" id="KFO22437.1"/>
    </source>
</evidence>
<evidence type="ECO:0000313" key="3">
    <source>
        <dbReference type="Proteomes" id="UP000028990"/>
    </source>
</evidence>
<organism evidence="2 3">
    <name type="scientific">Fukomys damarensis</name>
    <name type="common">Damaraland mole rat</name>
    <name type="synonym">Cryptomys damarensis</name>
    <dbReference type="NCBI Taxonomy" id="885580"/>
    <lineage>
        <taxon>Eukaryota</taxon>
        <taxon>Metazoa</taxon>
        <taxon>Chordata</taxon>
        <taxon>Craniata</taxon>
        <taxon>Vertebrata</taxon>
        <taxon>Euteleostomi</taxon>
        <taxon>Mammalia</taxon>
        <taxon>Eutheria</taxon>
        <taxon>Euarchontoglires</taxon>
        <taxon>Glires</taxon>
        <taxon>Rodentia</taxon>
        <taxon>Hystricomorpha</taxon>
        <taxon>Bathyergidae</taxon>
        <taxon>Fukomys</taxon>
    </lineage>
</organism>
<reference evidence="2 3" key="1">
    <citation type="submission" date="2013-11" db="EMBL/GenBank/DDBJ databases">
        <title>The Damaraland mole rat (Fukomys damarensis) genome and evolution of African mole rats.</title>
        <authorList>
            <person name="Gladyshev V.N."/>
            <person name="Fang X."/>
        </authorList>
    </citation>
    <scope>NUCLEOTIDE SEQUENCE [LARGE SCALE GENOMIC DNA]</scope>
    <source>
        <tissue evidence="2">Liver</tissue>
    </source>
</reference>
<dbReference type="Proteomes" id="UP000028990">
    <property type="component" value="Unassembled WGS sequence"/>
</dbReference>
<dbReference type="AlphaFoldDB" id="A0A091CV73"/>